<protein>
    <submittedName>
        <fullName evidence="1">Uncharacterized protein</fullName>
    </submittedName>
</protein>
<evidence type="ECO:0000313" key="2">
    <source>
        <dbReference type="Proteomes" id="UP000604825"/>
    </source>
</evidence>
<name>A0A811PLP6_9POAL</name>
<sequence length="64" mass="7532">MNPKLLLEELDKRFSTQDNRFDNLERQFTTNANACTTYIQVLEKVVQVFDGWRPDIEGIVDDLK</sequence>
<accession>A0A811PLP6</accession>
<organism evidence="1 2">
    <name type="scientific">Miscanthus lutarioriparius</name>
    <dbReference type="NCBI Taxonomy" id="422564"/>
    <lineage>
        <taxon>Eukaryota</taxon>
        <taxon>Viridiplantae</taxon>
        <taxon>Streptophyta</taxon>
        <taxon>Embryophyta</taxon>
        <taxon>Tracheophyta</taxon>
        <taxon>Spermatophyta</taxon>
        <taxon>Magnoliopsida</taxon>
        <taxon>Liliopsida</taxon>
        <taxon>Poales</taxon>
        <taxon>Poaceae</taxon>
        <taxon>PACMAD clade</taxon>
        <taxon>Panicoideae</taxon>
        <taxon>Andropogonodae</taxon>
        <taxon>Andropogoneae</taxon>
        <taxon>Saccharinae</taxon>
        <taxon>Miscanthus</taxon>
    </lineage>
</organism>
<gene>
    <name evidence="1" type="ORF">NCGR_LOCUS28860</name>
</gene>
<evidence type="ECO:0000313" key="1">
    <source>
        <dbReference type="EMBL" id="CAD6243976.1"/>
    </source>
</evidence>
<keyword evidence="2" id="KW-1185">Reference proteome</keyword>
<dbReference type="EMBL" id="CAJGYO010000007">
    <property type="protein sequence ID" value="CAD6243976.1"/>
    <property type="molecule type" value="Genomic_DNA"/>
</dbReference>
<dbReference type="Proteomes" id="UP000604825">
    <property type="component" value="Unassembled WGS sequence"/>
</dbReference>
<comment type="caution">
    <text evidence="1">The sequence shown here is derived from an EMBL/GenBank/DDBJ whole genome shotgun (WGS) entry which is preliminary data.</text>
</comment>
<proteinExistence type="predicted"/>
<reference evidence="1" key="1">
    <citation type="submission" date="2020-10" db="EMBL/GenBank/DDBJ databases">
        <authorList>
            <person name="Han B."/>
            <person name="Lu T."/>
            <person name="Zhao Q."/>
            <person name="Huang X."/>
            <person name="Zhao Y."/>
        </authorList>
    </citation>
    <scope>NUCLEOTIDE SEQUENCE</scope>
</reference>
<dbReference type="AlphaFoldDB" id="A0A811PLP6"/>